<protein>
    <recommendedName>
        <fullName evidence="5">Release factor glutamine methyltransferase</fullName>
        <shortName evidence="5">RF MTase</shortName>
        <ecNumber evidence="5">2.1.1.297</ecNumber>
    </recommendedName>
    <alternativeName>
        <fullName evidence="5">N5-glutamine methyltransferase PrmC</fullName>
    </alternativeName>
    <alternativeName>
        <fullName evidence="5">Protein-(glutamine-N5) MTase PrmC</fullName>
    </alternativeName>
    <alternativeName>
        <fullName evidence="5">Protein-glutamine N-methyltransferase PrmC</fullName>
    </alternativeName>
</protein>
<dbReference type="GO" id="GO:0102559">
    <property type="term" value="F:peptide chain release factor N(5)-glutamine methyltransferase activity"/>
    <property type="evidence" value="ECO:0007669"/>
    <property type="project" value="UniProtKB-EC"/>
</dbReference>
<comment type="similarity">
    <text evidence="5">Belongs to the protein N5-glutamine methyltransferase family. PrmC subfamily.</text>
</comment>
<feature type="binding site" evidence="5">
    <location>
        <begin position="184"/>
        <end position="187"/>
    </location>
    <ligand>
        <name>substrate</name>
    </ligand>
</feature>
<evidence type="ECO:0000256" key="3">
    <source>
        <dbReference type="ARBA" id="ARBA00022691"/>
    </source>
</evidence>
<dbReference type="InterPro" id="IPR002052">
    <property type="entry name" value="DNA_methylase_N6_adenine_CS"/>
</dbReference>
<evidence type="ECO:0000313" key="9">
    <source>
        <dbReference type="Proteomes" id="UP001319104"/>
    </source>
</evidence>
<dbReference type="RefSeq" id="WP_213945233.1">
    <property type="nucleotide sequence ID" value="NZ_JAHCMY010000004.1"/>
</dbReference>
<evidence type="ECO:0000256" key="5">
    <source>
        <dbReference type="HAMAP-Rule" id="MF_02126"/>
    </source>
</evidence>
<dbReference type="InterPro" id="IPR004556">
    <property type="entry name" value="HemK-like"/>
</dbReference>
<feature type="binding site" evidence="5">
    <location>
        <position position="141"/>
    </location>
    <ligand>
        <name>S-adenosyl-L-methionine</name>
        <dbReference type="ChEBI" id="CHEBI:59789"/>
    </ligand>
</feature>
<evidence type="ECO:0000313" key="8">
    <source>
        <dbReference type="EMBL" id="MBS9524376.1"/>
    </source>
</evidence>
<sequence>MPSSKELFLESVTELSSTYPKQEAESLVLWLFEHFFNFRRMEVLQDKSIKDDKASFLEALQKVKQEVPIQYILGKAPFYGREFKVTPAVLIPRNETEELVHLILKENRLPSPKILDIGTGTGCIPITLALEIPEAKVFGLDVSHEALKVAMENAMLLDAAVDFHQADILSADIPYPDLDILVSNPPYVRELEKAQMQANVLSHEPHLALFVSDEDPLIFYRTIAEKGLKALKPGGTLYFEINEAFGQETKELMGALGYEKVSIYQDLNGKDRIVYGCTP</sequence>
<accession>A0AAP2G4U1</accession>
<evidence type="ECO:0000256" key="1">
    <source>
        <dbReference type="ARBA" id="ARBA00022603"/>
    </source>
</evidence>
<dbReference type="HAMAP" id="MF_02126">
    <property type="entry name" value="RF_methyltr_PrmC"/>
    <property type="match status" value="1"/>
</dbReference>
<dbReference type="Proteomes" id="UP001319104">
    <property type="component" value="Unassembled WGS sequence"/>
</dbReference>
<feature type="domain" description="Release factor glutamine methyltransferase N-terminal" evidence="7">
    <location>
        <begin position="22"/>
        <end position="74"/>
    </location>
</feature>
<dbReference type="InterPro" id="IPR040758">
    <property type="entry name" value="PrmC_N"/>
</dbReference>
<dbReference type="CDD" id="cd02440">
    <property type="entry name" value="AdoMet_MTases"/>
    <property type="match status" value="1"/>
</dbReference>
<dbReference type="GO" id="GO:0032259">
    <property type="term" value="P:methylation"/>
    <property type="evidence" value="ECO:0007669"/>
    <property type="project" value="UniProtKB-KW"/>
</dbReference>
<dbReference type="InterPro" id="IPR050320">
    <property type="entry name" value="N5-glutamine_MTase"/>
</dbReference>
<gene>
    <name evidence="5 8" type="primary">prmC</name>
    <name evidence="8" type="ORF">KI659_10145</name>
</gene>
<reference evidence="8 9" key="1">
    <citation type="submission" date="2021-05" db="EMBL/GenBank/DDBJ databases">
        <authorList>
            <person name="Zhang Z.D."/>
            <person name="Osman G."/>
        </authorList>
    </citation>
    <scope>NUCLEOTIDE SEQUENCE [LARGE SCALE GENOMIC DNA]</scope>
    <source>
        <strain evidence="8 9">KCTC 32217</strain>
    </source>
</reference>
<evidence type="ECO:0000256" key="2">
    <source>
        <dbReference type="ARBA" id="ARBA00022679"/>
    </source>
</evidence>
<dbReference type="EMBL" id="JAHCMY010000004">
    <property type="protein sequence ID" value="MBS9524376.1"/>
    <property type="molecule type" value="Genomic_DNA"/>
</dbReference>
<dbReference type="Gene3D" id="1.10.8.10">
    <property type="entry name" value="DNA helicase RuvA subunit, C-terminal domain"/>
    <property type="match status" value="1"/>
</dbReference>
<keyword evidence="3 5" id="KW-0949">S-adenosyl-L-methionine</keyword>
<evidence type="ECO:0000259" key="6">
    <source>
        <dbReference type="Pfam" id="PF05175"/>
    </source>
</evidence>
<dbReference type="InterPro" id="IPR007848">
    <property type="entry name" value="Small_mtfrase_dom"/>
</dbReference>
<keyword evidence="9" id="KW-1185">Reference proteome</keyword>
<dbReference type="InterPro" id="IPR029063">
    <property type="entry name" value="SAM-dependent_MTases_sf"/>
</dbReference>
<dbReference type="Gene3D" id="3.40.50.150">
    <property type="entry name" value="Vaccinia Virus protein VP39"/>
    <property type="match status" value="1"/>
</dbReference>
<evidence type="ECO:0000259" key="7">
    <source>
        <dbReference type="Pfam" id="PF17827"/>
    </source>
</evidence>
<dbReference type="GO" id="GO:0003676">
    <property type="term" value="F:nucleic acid binding"/>
    <property type="evidence" value="ECO:0007669"/>
    <property type="project" value="InterPro"/>
</dbReference>
<dbReference type="InterPro" id="IPR019874">
    <property type="entry name" value="RF_methyltr_PrmC"/>
</dbReference>
<dbReference type="PANTHER" id="PTHR18895:SF74">
    <property type="entry name" value="MTRF1L RELEASE FACTOR GLUTAMINE METHYLTRANSFERASE"/>
    <property type="match status" value="1"/>
</dbReference>
<dbReference type="NCBIfam" id="TIGR03534">
    <property type="entry name" value="RF_mod_PrmC"/>
    <property type="match status" value="1"/>
</dbReference>
<dbReference type="SUPFAM" id="SSF53335">
    <property type="entry name" value="S-adenosyl-L-methionine-dependent methyltransferases"/>
    <property type="match status" value="1"/>
</dbReference>
<feature type="domain" description="Methyltransferase small" evidence="6">
    <location>
        <begin position="107"/>
        <end position="195"/>
    </location>
</feature>
<feature type="binding site" evidence="5">
    <location>
        <begin position="118"/>
        <end position="122"/>
    </location>
    <ligand>
        <name>S-adenosyl-L-methionine</name>
        <dbReference type="ChEBI" id="CHEBI:59789"/>
    </ligand>
</feature>
<dbReference type="Pfam" id="PF05175">
    <property type="entry name" value="MTS"/>
    <property type="match status" value="1"/>
</dbReference>
<dbReference type="PANTHER" id="PTHR18895">
    <property type="entry name" value="HEMK METHYLTRANSFERASE"/>
    <property type="match status" value="1"/>
</dbReference>
<comment type="caution">
    <text evidence="5">Lacks conserved residue(s) required for the propagation of feature annotation.</text>
</comment>
<dbReference type="NCBIfam" id="TIGR00536">
    <property type="entry name" value="hemK_fam"/>
    <property type="match status" value="1"/>
</dbReference>
<proteinExistence type="inferred from homology"/>
<comment type="catalytic activity">
    <reaction evidence="4 5">
        <text>L-glutaminyl-[peptide chain release factor] + S-adenosyl-L-methionine = N(5)-methyl-L-glutaminyl-[peptide chain release factor] + S-adenosyl-L-homocysteine + H(+)</text>
        <dbReference type="Rhea" id="RHEA:42896"/>
        <dbReference type="Rhea" id="RHEA-COMP:10271"/>
        <dbReference type="Rhea" id="RHEA-COMP:10272"/>
        <dbReference type="ChEBI" id="CHEBI:15378"/>
        <dbReference type="ChEBI" id="CHEBI:30011"/>
        <dbReference type="ChEBI" id="CHEBI:57856"/>
        <dbReference type="ChEBI" id="CHEBI:59789"/>
        <dbReference type="ChEBI" id="CHEBI:61891"/>
        <dbReference type="EC" id="2.1.1.297"/>
    </reaction>
</comment>
<feature type="binding site" evidence="5">
    <location>
        <position position="184"/>
    </location>
    <ligand>
        <name>S-adenosyl-L-methionine</name>
        <dbReference type="ChEBI" id="CHEBI:59789"/>
    </ligand>
</feature>
<dbReference type="AlphaFoldDB" id="A0AAP2G4U1"/>
<dbReference type="Pfam" id="PF17827">
    <property type="entry name" value="PrmC_N"/>
    <property type="match status" value="1"/>
</dbReference>
<comment type="function">
    <text evidence="5">Methylates the class 1 translation termination release factors RF1/PrfA and RF2/PrfB on the glutamine residue of the universally conserved GGQ motif.</text>
</comment>
<organism evidence="8 9">
    <name type="scientific">Litoribacter ruber</name>
    <dbReference type="NCBI Taxonomy" id="702568"/>
    <lineage>
        <taxon>Bacteria</taxon>
        <taxon>Pseudomonadati</taxon>
        <taxon>Bacteroidota</taxon>
        <taxon>Cytophagia</taxon>
        <taxon>Cytophagales</taxon>
        <taxon>Cyclobacteriaceae</taxon>
        <taxon>Litoribacter</taxon>
    </lineage>
</organism>
<keyword evidence="1 5" id="KW-0489">Methyltransferase</keyword>
<name>A0AAP2G4U1_9BACT</name>
<evidence type="ECO:0000256" key="4">
    <source>
        <dbReference type="ARBA" id="ARBA00048391"/>
    </source>
</evidence>
<dbReference type="EC" id="2.1.1.297" evidence="5"/>
<dbReference type="PROSITE" id="PS00092">
    <property type="entry name" value="N6_MTASE"/>
    <property type="match status" value="1"/>
</dbReference>
<comment type="caution">
    <text evidence="8">The sequence shown here is derived from an EMBL/GenBank/DDBJ whole genome shotgun (WGS) entry which is preliminary data.</text>
</comment>
<keyword evidence="2 5" id="KW-0808">Transferase</keyword>